<sequence>MSSSSSFSSVGCSCAPGTGVYASGLMRSMVTPRSEVCLYRTYLVVVSGEFALKIENFMIKAKGTAGVAKRYPAPIRAGGSQSRGATTDGRGRALLQYYIAIHAHLRHLTLIFMLTKCRASSVYSLHHVRKFRSWSHRFGVGDAE</sequence>
<name>A0A5B7DU32_PORTR</name>
<dbReference type="Proteomes" id="UP000324222">
    <property type="component" value="Unassembled WGS sequence"/>
</dbReference>
<reference evidence="1 2" key="1">
    <citation type="submission" date="2019-05" db="EMBL/GenBank/DDBJ databases">
        <title>Another draft genome of Portunus trituberculatus and its Hox gene families provides insights of decapod evolution.</title>
        <authorList>
            <person name="Jeong J.-H."/>
            <person name="Song I."/>
            <person name="Kim S."/>
            <person name="Choi T."/>
            <person name="Kim D."/>
            <person name="Ryu S."/>
            <person name="Kim W."/>
        </authorList>
    </citation>
    <scope>NUCLEOTIDE SEQUENCE [LARGE SCALE GENOMIC DNA]</scope>
    <source>
        <tissue evidence="1">Muscle</tissue>
    </source>
</reference>
<organism evidence="1 2">
    <name type="scientific">Portunus trituberculatus</name>
    <name type="common">Swimming crab</name>
    <name type="synonym">Neptunus trituberculatus</name>
    <dbReference type="NCBI Taxonomy" id="210409"/>
    <lineage>
        <taxon>Eukaryota</taxon>
        <taxon>Metazoa</taxon>
        <taxon>Ecdysozoa</taxon>
        <taxon>Arthropoda</taxon>
        <taxon>Crustacea</taxon>
        <taxon>Multicrustacea</taxon>
        <taxon>Malacostraca</taxon>
        <taxon>Eumalacostraca</taxon>
        <taxon>Eucarida</taxon>
        <taxon>Decapoda</taxon>
        <taxon>Pleocyemata</taxon>
        <taxon>Brachyura</taxon>
        <taxon>Eubrachyura</taxon>
        <taxon>Portunoidea</taxon>
        <taxon>Portunidae</taxon>
        <taxon>Portuninae</taxon>
        <taxon>Portunus</taxon>
    </lineage>
</organism>
<dbReference type="AlphaFoldDB" id="A0A5B7DU32"/>
<gene>
    <name evidence="1" type="ORF">E2C01_017538</name>
</gene>
<comment type="caution">
    <text evidence="1">The sequence shown here is derived from an EMBL/GenBank/DDBJ whole genome shotgun (WGS) entry which is preliminary data.</text>
</comment>
<evidence type="ECO:0000313" key="2">
    <source>
        <dbReference type="Proteomes" id="UP000324222"/>
    </source>
</evidence>
<proteinExistence type="predicted"/>
<keyword evidence="2" id="KW-1185">Reference proteome</keyword>
<protein>
    <submittedName>
        <fullName evidence="1">Uncharacterized protein</fullName>
    </submittedName>
</protein>
<evidence type="ECO:0000313" key="1">
    <source>
        <dbReference type="EMBL" id="MPC24456.1"/>
    </source>
</evidence>
<accession>A0A5B7DU32</accession>
<dbReference type="EMBL" id="VSRR010001332">
    <property type="protein sequence ID" value="MPC24456.1"/>
    <property type="molecule type" value="Genomic_DNA"/>
</dbReference>